<dbReference type="PANTHER" id="PTHR47055:SF3">
    <property type="entry name" value="PHORBOL-ESTER_DAG-TYPE DOMAIN-CONTAINING PROTEIN"/>
    <property type="match status" value="1"/>
</dbReference>
<name>A0A212EMV7_DANPL</name>
<evidence type="ECO:0000313" key="4">
    <source>
        <dbReference type="Proteomes" id="UP000007151"/>
    </source>
</evidence>
<dbReference type="AlphaFoldDB" id="A0A212EMV7"/>
<dbReference type="InterPro" id="IPR029526">
    <property type="entry name" value="PGBD"/>
</dbReference>
<dbReference type="Pfam" id="PF13843">
    <property type="entry name" value="DDE_Tnp_1_7"/>
    <property type="match status" value="1"/>
</dbReference>
<evidence type="ECO:0000256" key="1">
    <source>
        <dbReference type="SAM" id="MobiDB-lite"/>
    </source>
</evidence>
<accession>A0A212EMV7</accession>
<dbReference type="EMBL" id="AGBW02013797">
    <property type="protein sequence ID" value="OWR42809.1"/>
    <property type="molecule type" value="Genomic_DNA"/>
</dbReference>
<dbReference type="Proteomes" id="UP000007151">
    <property type="component" value="Unassembled WGS sequence"/>
</dbReference>
<reference evidence="3 4" key="1">
    <citation type="journal article" date="2011" name="Cell">
        <title>The monarch butterfly genome yields insights into long-distance migration.</title>
        <authorList>
            <person name="Zhan S."/>
            <person name="Merlin C."/>
            <person name="Boore J.L."/>
            <person name="Reppert S.M."/>
        </authorList>
    </citation>
    <scope>NUCLEOTIDE SEQUENCE [LARGE SCALE GENOMIC DNA]</scope>
    <source>
        <strain evidence="3">F-2</strain>
    </source>
</reference>
<comment type="caution">
    <text evidence="3">The sequence shown here is derived from an EMBL/GenBank/DDBJ whole genome shotgun (WGS) entry which is preliminary data.</text>
</comment>
<protein>
    <submittedName>
        <fullName evidence="3">PiggyBac transposable element-derived protein 1</fullName>
    </submittedName>
</protein>
<organism evidence="3 4">
    <name type="scientific">Danaus plexippus plexippus</name>
    <dbReference type="NCBI Taxonomy" id="278856"/>
    <lineage>
        <taxon>Eukaryota</taxon>
        <taxon>Metazoa</taxon>
        <taxon>Ecdysozoa</taxon>
        <taxon>Arthropoda</taxon>
        <taxon>Hexapoda</taxon>
        <taxon>Insecta</taxon>
        <taxon>Pterygota</taxon>
        <taxon>Neoptera</taxon>
        <taxon>Endopterygota</taxon>
        <taxon>Lepidoptera</taxon>
        <taxon>Glossata</taxon>
        <taxon>Ditrysia</taxon>
        <taxon>Papilionoidea</taxon>
        <taxon>Nymphalidae</taxon>
        <taxon>Danainae</taxon>
        <taxon>Danaini</taxon>
        <taxon>Danaina</taxon>
        <taxon>Danaus</taxon>
        <taxon>Danaus</taxon>
    </lineage>
</organism>
<sequence>MSAKPNGGQQRRRAESPPQSNVISQQLETILNRLTALEQQLTSVEHGPMSLRASTLETSFETGDVRRDLREVPAPTERPLLSPGSTAATEVAEKFLEAITSLTTEGDDEEMVTAFLPRDVPGNIEDFRVHEDNIQSDDSSDEEALAEKANRRRKQLCRPVWRKCSPTYSSTTEERTNVQERQEAVNEQLGELSPVQIFEKMLDEEVTTLIITNTIEYANQNNRHTFQLDFIDLKKFIGILILSGYHKLPREDLYWSYDEDVGVEMSRSVRKRQLRISAGGSSSGRIPKVAATTSAKRGSGQPPITRMNVGLTKAKEAVDRQKRDSFLLDSQEEITREQMVSNCNELVPYTQKRRKGKPVKRWSDDIVATDGITWAGLARNRDTRREMEEAFTARASDYSAGERDEAVFGNSLPWEIGIYSVQRPIFQNLKNQTILFSVADFLLKQLSIVVKEKDPPG</sequence>
<dbReference type="KEGG" id="dpl:KGM_203874"/>
<gene>
    <name evidence="3" type="ORF">KGM_203874</name>
</gene>
<proteinExistence type="predicted"/>
<evidence type="ECO:0000259" key="2">
    <source>
        <dbReference type="Pfam" id="PF13843"/>
    </source>
</evidence>
<feature type="region of interest" description="Disordered" evidence="1">
    <location>
        <begin position="277"/>
        <end position="305"/>
    </location>
</feature>
<keyword evidence="4" id="KW-1185">Reference proteome</keyword>
<evidence type="ECO:0000313" key="3">
    <source>
        <dbReference type="EMBL" id="OWR42809.1"/>
    </source>
</evidence>
<dbReference type="PANTHER" id="PTHR47055">
    <property type="entry name" value="DDE_TNP_1_7 DOMAIN-CONTAINING PROTEIN"/>
    <property type="match status" value="1"/>
</dbReference>
<dbReference type="GO" id="GO:0043565">
    <property type="term" value="F:sequence-specific DNA binding"/>
    <property type="evidence" value="ECO:0007669"/>
    <property type="project" value="TreeGrafter"/>
</dbReference>
<feature type="domain" description="PiggyBac transposable element-derived protein" evidence="2">
    <location>
        <begin position="193"/>
        <end position="264"/>
    </location>
</feature>
<dbReference type="InParanoid" id="A0A212EMV7"/>
<dbReference type="InterPro" id="IPR052638">
    <property type="entry name" value="PiggyBac_TE-derived"/>
</dbReference>
<feature type="region of interest" description="Disordered" evidence="1">
    <location>
        <begin position="1"/>
        <end position="23"/>
    </location>
</feature>